<sequence length="161" mass="17944">MSHLLPPTKRTLNSSDNVPLPSGDCQLNGSGSGPRALLKSMRECRKISKLEWSHLHRSIRNATSYNRLGVNDLRNILRAAIGVQLSDEQVYELLNRFDPQMSGTLPYSKVLQELEQTYTGVSGPPTSLTPNKEIKTCVTKKNNETQANLKLIKEAEDGRKV</sequence>
<protein>
    <recommendedName>
        <fullName evidence="4">EF-hand domain-containing protein</fullName>
    </recommendedName>
</protein>
<evidence type="ECO:0008006" key="4">
    <source>
        <dbReference type="Google" id="ProtNLM"/>
    </source>
</evidence>
<feature type="region of interest" description="Disordered" evidence="1">
    <location>
        <begin position="1"/>
        <end position="33"/>
    </location>
</feature>
<dbReference type="InterPro" id="IPR011992">
    <property type="entry name" value="EF-hand-dom_pair"/>
</dbReference>
<keyword evidence="3" id="KW-1185">Reference proteome</keyword>
<dbReference type="EMBL" id="CAAALY010010524">
    <property type="protein sequence ID" value="VEL10988.1"/>
    <property type="molecule type" value="Genomic_DNA"/>
</dbReference>
<evidence type="ECO:0000313" key="3">
    <source>
        <dbReference type="Proteomes" id="UP000784294"/>
    </source>
</evidence>
<evidence type="ECO:0000256" key="1">
    <source>
        <dbReference type="SAM" id="MobiDB-lite"/>
    </source>
</evidence>
<reference evidence="2" key="1">
    <citation type="submission" date="2018-11" db="EMBL/GenBank/DDBJ databases">
        <authorList>
            <consortium name="Pathogen Informatics"/>
        </authorList>
    </citation>
    <scope>NUCLEOTIDE SEQUENCE</scope>
</reference>
<accession>A0A448WG64</accession>
<dbReference type="OrthoDB" id="6287011at2759"/>
<evidence type="ECO:0000313" key="2">
    <source>
        <dbReference type="EMBL" id="VEL10988.1"/>
    </source>
</evidence>
<proteinExistence type="predicted"/>
<dbReference type="Proteomes" id="UP000784294">
    <property type="component" value="Unassembled WGS sequence"/>
</dbReference>
<organism evidence="2 3">
    <name type="scientific">Protopolystoma xenopodis</name>
    <dbReference type="NCBI Taxonomy" id="117903"/>
    <lineage>
        <taxon>Eukaryota</taxon>
        <taxon>Metazoa</taxon>
        <taxon>Spiralia</taxon>
        <taxon>Lophotrochozoa</taxon>
        <taxon>Platyhelminthes</taxon>
        <taxon>Monogenea</taxon>
        <taxon>Polyopisthocotylea</taxon>
        <taxon>Polystomatidea</taxon>
        <taxon>Polystomatidae</taxon>
        <taxon>Protopolystoma</taxon>
    </lineage>
</organism>
<dbReference type="SUPFAM" id="SSF47473">
    <property type="entry name" value="EF-hand"/>
    <property type="match status" value="1"/>
</dbReference>
<comment type="caution">
    <text evidence="2">The sequence shown here is derived from an EMBL/GenBank/DDBJ whole genome shotgun (WGS) entry which is preliminary data.</text>
</comment>
<name>A0A448WG64_9PLAT</name>
<gene>
    <name evidence="2" type="ORF">PXEA_LOCUS4428</name>
</gene>
<dbReference type="AlphaFoldDB" id="A0A448WG64"/>